<gene>
    <name evidence="3" type="primary">GIC2</name>
    <name evidence="3" type="ORF">GRS66_001040</name>
</gene>
<evidence type="ECO:0000256" key="1">
    <source>
        <dbReference type="SAM" id="MobiDB-lite"/>
    </source>
</evidence>
<dbReference type="Proteomes" id="UP000501346">
    <property type="component" value="Chromosome ScIV"/>
</dbReference>
<name>A0A6C1DPM5_SACPS</name>
<proteinExistence type="predicted"/>
<evidence type="ECO:0000259" key="2">
    <source>
        <dbReference type="PROSITE" id="PS50108"/>
    </source>
</evidence>
<dbReference type="InterPro" id="IPR000095">
    <property type="entry name" value="CRIB_dom"/>
</dbReference>
<feature type="region of interest" description="Disordered" evidence="1">
    <location>
        <begin position="63"/>
        <end position="106"/>
    </location>
</feature>
<feature type="compositionally biased region" description="Polar residues" evidence="1">
    <location>
        <begin position="345"/>
        <end position="361"/>
    </location>
</feature>
<feature type="region of interest" description="Disordered" evidence="1">
    <location>
        <begin position="155"/>
        <end position="189"/>
    </location>
</feature>
<evidence type="ECO:0000313" key="4">
    <source>
        <dbReference type="Proteomes" id="UP000501346"/>
    </source>
</evidence>
<organism evidence="3 4">
    <name type="scientific">Saccharomyces pastorianus</name>
    <name type="common">Lager yeast</name>
    <name type="synonym">Saccharomyces cerevisiae x Saccharomyces eubayanus</name>
    <dbReference type="NCBI Taxonomy" id="27292"/>
    <lineage>
        <taxon>Eukaryota</taxon>
        <taxon>Fungi</taxon>
        <taxon>Dikarya</taxon>
        <taxon>Ascomycota</taxon>
        <taxon>Saccharomycotina</taxon>
        <taxon>Saccharomycetes</taxon>
        <taxon>Saccharomycetales</taxon>
        <taxon>Saccharomycetaceae</taxon>
        <taxon>Saccharomyces</taxon>
    </lineage>
</organism>
<feature type="compositionally biased region" description="Low complexity" evidence="1">
    <location>
        <begin position="87"/>
        <end position="105"/>
    </location>
</feature>
<dbReference type="EMBL" id="CP048985">
    <property type="protein sequence ID" value="QID78815.1"/>
    <property type="molecule type" value="Genomic_DNA"/>
</dbReference>
<dbReference type="OrthoDB" id="4070688at2759"/>
<dbReference type="AlphaFoldDB" id="A0A6C1DPM5"/>
<sequence>MTSASVTNTGNETMNLPQMRSIWLDEDEEAEKLYSLQAQQFMGSDDEENLGITFINSDKPVLSNKKNIELPPLSPNSHPSCHHRRSNSNSAKSKESSSSSSSANKTNHKKVFLKLNLLKKKLLGAQPDIRGKGISTPFDFQHISHADTRNGFQDEQLQEPSSLSTEIKDDYTSSSSKRDSKSLNKAFVTERIPANRESKLISRSHENKTSRLSVARSISVTSSNYSKNTQGNNHSINGRVVSTSTMATSIFEYSPNASPKQFNNKSHALGHRYTNSTDSSESSLDFLKNYNFPTLLEDKPILDFLPRSQRSSAYRSLLETPNSNKDSAKAFFPSRQSPLPKRRNSIATPSPQSKFSYSDSPVNHRKSFDDVLYSFNQLEPLQT</sequence>
<dbReference type="SMART" id="SM00285">
    <property type="entry name" value="PBD"/>
    <property type="match status" value="1"/>
</dbReference>
<keyword evidence="4" id="KW-1185">Reference proteome</keyword>
<evidence type="ECO:0000313" key="3">
    <source>
        <dbReference type="EMBL" id="QID78815.1"/>
    </source>
</evidence>
<dbReference type="CDD" id="cd00132">
    <property type="entry name" value="CRIB"/>
    <property type="match status" value="1"/>
</dbReference>
<accession>A0A6C1DPM5</accession>
<dbReference type="PROSITE" id="PS50108">
    <property type="entry name" value="CRIB"/>
    <property type="match status" value="1"/>
</dbReference>
<feature type="compositionally biased region" description="Basic and acidic residues" evidence="1">
    <location>
        <begin position="166"/>
        <end position="182"/>
    </location>
</feature>
<feature type="domain" description="CRIB" evidence="2">
    <location>
        <begin position="134"/>
        <end position="147"/>
    </location>
</feature>
<reference evidence="3 4" key="1">
    <citation type="journal article" date="2019" name="BMC Genomics">
        <title>Chromosome level assembly and comparative genome analysis confirm lager-brewing yeasts originated from a single hybridization.</title>
        <authorList>
            <person name="Salazar A.N."/>
            <person name="Gorter de Vries A.R."/>
            <person name="van den Broek M."/>
            <person name="Brouwers N."/>
            <person name="de la Torre Cortes P."/>
            <person name="Kuijpers N.G.A."/>
            <person name="Daran J.G."/>
            <person name="Abeel T."/>
        </authorList>
    </citation>
    <scope>NUCLEOTIDE SEQUENCE [LARGE SCALE GENOMIC DNA]</scope>
    <source>
        <strain evidence="3 4">CBS 1483</strain>
    </source>
</reference>
<protein>
    <submittedName>
        <fullName evidence="3">GTPase-interacting component 2</fullName>
    </submittedName>
</protein>
<feature type="region of interest" description="Disordered" evidence="1">
    <location>
        <begin position="319"/>
        <end position="361"/>
    </location>
</feature>
<feature type="compositionally biased region" description="Polar residues" evidence="1">
    <location>
        <begin position="155"/>
        <end position="165"/>
    </location>
</feature>